<dbReference type="GO" id="GO:0003964">
    <property type="term" value="F:RNA-directed DNA polymerase activity"/>
    <property type="evidence" value="ECO:0007669"/>
    <property type="project" value="UniProtKB-KW"/>
</dbReference>
<keyword evidence="2" id="KW-0695">RNA-directed DNA polymerase</keyword>
<reference evidence="3" key="1">
    <citation type="journal article" date="2019" name="Curr. Biol.">
        <title>Genome Sequence of Striga asiatica Provides Insight into the Evolution of Plant Parasitism.</title>
        <authorList>
            <person name="Yoshida S."/>
            <person name="Kim S."/>
            <person name="Wafula E.K."/>
            <person name="Tanskanen J."/>
            <person name="Kim Y.M."/>
            <person name="Honaas L."/>
            <person name="Yang Z."/>
            <person name="Spallek T."/>
            <person name="Conn C.E."/>
            <person name="Ichihashi Y."/>
            <person name="Cheong K."/>
            <person name="Cui S."/>
            <person name="Der J.P."/>
            <person name="Gundlach H."/>
            <person name="Jiao Y."/>
            <person name="Hori C."/>
            <person name="Ishida J.K."/>
            <person name="Kasahara H."/>
            <person name="Kiba T."/>
            <person name="Kim M.S."/>
            <person name="Koo N."/>
            <person name="Laohavisit A."/>
            <person name="Lee Y.H."/>
            <person name="Lumba S."/>
            <person name="McCourt P."/>
            <person name="Mortimer J.C."/>
            <person name="Mutuku J.M."/>
            <person name="Nomura T."/>
            <person name="Sasaki-Sekimoto Y."/>
            <person name="Seto Y."/>
            <person name="Wang Y."/>
            <person name="Wakatake T."/>
            <person name="Sakakibara H."/>
            <person name="Demura T."/>
            <person name="Yamaguchi S."/>
            <person name="Yoneyama K."/>
            <person name="Manabe R.I."/>
            <person name="Nelson D.C."/>
            <person name="Schulman A.H."/>
            <person name="Timko M.P."/>
            <person name="dePamphilis C.W."/>
            <person name="Choi D."/>
            <person name="Shirasu K."/>
        </authorList>
    </citation>
    <scope>NUCLEOTIDE SEQUENCE [LARGE SCALE GENOMIC DNA]</scope>
    <source>
        <strain evidence="3">cv. UVA1</strain>
    </source>
</reference>
<evidence type="ECO:0000313" key="3">
    <source>
        <dbReference type="Proteomes" id="UP000325081"/>
    </source>
</evidence>
<proteinExistence type="predicted"/>
<accession>A0A5A7PTV0</accession>
<feature type="domain" description="Reverse transcriptase zinc-binding" evidence="1">
    <location>
        <begin position="16"/>
        <end position="51"/>
    </location>
</feature>
<comment type="caution">
    <text evidence="2">The sequence shown here is derived from an EMBL/GenBank/DDBJ whole genome shotgun (WGS) entry which is preliminary data.</text>
</comment>
<dbReference type="EMBL" id="BKCP01005050">
    <property type="protein sequence ID" value="GER35942.1"/>
    <property type="molecule type" value="Genomic_DNA"/>
</dbReference>
<keyword evidence="2" id="KW-0548">Nucleotidyltransferase</keyword>
<dbReference type="AlphaFoldDB" id="A0A5A7PTV0"/>
<evidence type="ECO:0000259" key="1">
    <source>
        <dbReference type="Pfam" id="PF13966"/>
    </source>
</evidence>
<dbReference type="OrthoDB" id="1938625at2759"/>
<dbReference type="Proteomes" id="UP000325081">
    <property type="component" value="Unassembled WGS sequence"/>
</dbReference>
<evidence type="ECO:0000313" key="2">
    <source>
        <dbReference type="EMBL" id="GER35942.1"/>
    </source>
</evidence>
<keyword evidence="3" id="KW-1185">Reference proteome</keyword>
<dbReference type="Pfam" id="PF13966">
    <property type="entry name" value="zf-RVT"/>
    <property type="match status" value="1"/>
</dbReference>
<gene>
    <name evidence="2" type="ORF">STAS_12255</name>
</gene>
<dbReference type="InterPro" id="IPR026960">
    <property type="entry name" value="RVT-Znf"/>
</dbReference>
<feature type="non-terminal residue" evidence="2">
    <location>
        <position position="140"/>
    </location>
</feature>
<name>A0A5A7PTV0_STRAF</name>
<protein>
    <submittedName>
        <fullName evidence="2">RNA-directed DNA polymerase (Reversetranscriptase)-related family protein</fullName>
    </submittedName>
</protein>
<sequence length="140" mass="15604">MSYGNASLEPYLSILLRSRGLTMDCICLCCGEEEKSVEHLLVHCTRAMQVWKASHVDWDNLHSISNKFNTGGGGSLLLTIQTFQKPKFSFQPIYSKCFGRLVTSMASCEDHPALSLQGMIGVHQHEACDLNSYRFEGDLA</sequence>
<keyword evidence="2" id="KW-0808">Transferase</keyword>
<organism evidence="2 3">
    <name type="scientific">Striga asiatica</name>
    <name type="common">Asiatic witchweed</name>
    <name type="synonym">Buchnera asiatica</name>
    <dbReference type="NCBI Taxonomy" id="4170"/>
    <lineage>
        <taxon>Eukaryota</taxon>
        <taxon>Viridiplantae</taxon>
        <taxon>Streptophyta</taxon>
        <taxon>Embryophyta</taxon>
        <taxon>Tracheophyta</taxon>
        <taxon>Spermatophyta</taxon>
        <taxon>Magnoliopsida</taxon>
        <taxon>eudicotyledons</taxon>
        <taxon>Gunneridae</taxon>
        <taxon>Pentapetalae</taxon>
        <taxon>asterids</taxon>
        <taxon>lamiids</taxon>
        <taxon>Lamiales</taxon>
        <taxon>Orobanchaceae</taxon>
        <taxon>Buchnereae</taxon>
        <taxon>Striga</taxon>
    </lineage>
</organism>